<dbReference type="AlphaFoldDB" id="A0A1H0IPD2"/>
<dbReference type="Proteomes" id="UP000199341">
    <property type="component" value="Unassembled WGS sequence"/>
</dbReference>
<dbReference type="Gene3D" id="2.130.10.10">
    <property type="entry name" value="YVTN repeat-like/Quinoprotein amine dehydrogenase"/>
    <property type="match status" value="1"/>
</dbReference>
<dbReference type="PROSITE" id="PS51318">
    <property type="entry name" value="TAT"/>
    <property type="match status" value="1"/>
</dbReference>
<protein>
    <submittedName>
        <fullName evidence="1">Uncharacterized protein</fullName>
    </submittedName>
</protein>
<evidence type="ECO:0000313" key="2">
    <source>
        <dbReference type="Proteomes" id="UP000199341"/>
    </source>
</evidence>
<accession>A0A1H0IPD2</accession>
<keyword evidence="2" id="KW-1185">Reference proteome</keyword>
<dbReference type="SUPFAM" id="SSF101898">
    <property type="entry name" value="NHL repeat"/>
    <property type="match status" value="1"/>
</dbReference>
<name>A0A1H0IPD2_9ACTN</name>
<dbReference type="InterPro" id="IPR015943">
    <property type="entry name" value="WD40/YVTN_repeat-like_dom_sf"/>
</dbReference>
<dbReference type="InterPro" id="IPR006311">
    <property type="entry name" value="TAT_signal"/>
</dbReference>
<reference evidence="1 2" key="1">
    <citation type="submission" date="2016-10" db="EMBL/GenBank/DDBJ databases">
        <authorList>
            <person name="de Groot N.N."/>
        </authorList>
    </citation>
    <scope>NUCLEOTIDE SEQUENCE [LARGE SCALE GENOMIC DNA]</scope>
    <source>
        <strain evidence="1 2">CGMCC 4.2022</strain>
    </source>
</reference>
<dbReference type="STRING" id="310781.SAMN05216259_10962"/>
<dbReference type="EMBL" id="FNIE01000009">
    <property type="protein sequence ID" value="SDO33344.1"/>
    <property type="molecule type" value="Genomic_DNA"/>
</dbReference>
<evidence type="ECO:0000313" key="1">
    <source>
        <dbReference type="EMBL" id="SDO33344.1"/>
    </source>
</evidence>
<proteinExistence type="predicted"/>
<dbReference type="OrthoDB" id="1007317at2"/>
<dbReference type="InterPro" id="IPR045383">
    <property type="entry name" value="DUF6528"/>
</dbReference>
<organism evidence="1 2">
    <name type="scientific">Actinacidiphila guanduensis</name>
    <dbReference type="NCBI Taxonomy" id="310781"/>
    <lineage>
        <taxon>Bacteria</taxon>
        <taxon>Bacillati</taxon>
        <taxon>Actinomycetota</taxon>
        <taxon>Actinomycetes</taxon>
        <taxon>Kitasatosporales</taxon>
        <taxon>Streptomycetaceae</taxon>
        <taxon>Actinacidiphila</taxon>
    </lineage>
</organism>
<dbReference type="RefSeq" id="WP_093785979.1">
    <property type="nucleotide sequence ID" value="NZ_FNIE01000009.1"/>
</dbReference>
<dbReference type="Pfam" id="PF20138">
    <property type="entry name" value="DUF6528"/>
    <property type="match status" value="1"/>
</dbReference>
<sequence>MTGVAGFARPSRRALLLGAAGAGVGAVLPLHRTAAAATVPAVVVGDQRSRRALVLDGTQTSWDPAADPSVVLWSFAPDGDARYADLAPAESFTYVSEVKARSLDGVPHLLVTASYGFAAVVEYGTGARRWGGLVATSGPGADLNPHSAELLPNGNVAVACSAGDAVRIYSAAQGPASTGFTAADLATAHGVHWDDGQGVLWAVGGSTLVAYDIGTADNPALTVRTTVPLPTPDGHDVNAVSGSPDLLWVATGTALYRFSKSARTFAPYTAPTCGAGPWGGVKAVSNAGDTVLFTEPDGDLTPNWQTRYARIASGTAAPYTLAGGGIYKARWWQP</sequence>
<gene>
    <name evidence="1" type="ORF">SAMN05216259_10962</name>
</gene>